<evidence type="ECO:0000259" key="2">
    <source>
        <dbReference type="Pfam" id="PF14478"/>
    </source>
</evidence>
<evidence type="ECO:0000313" key="3">
    <source>
        <dbReference type="EMBL" id="RVE69988.1"/>
    </source>
</evidence>
<dbReference type="Proteomes" id="UP000283210">
    <property type="component" value="Chromosome 8"/>
</dbReference>
<feature type="chain" id="PRO_5019066263" description="Transcobalamin-like C-terminal domain-containing protein" evidence="1">
    <location>
        <begin position="23"/>
        <end position="168"/>
    </location>
</feature>
<dbReference type="PANTHER" id="PTHR10559">
    <property type="entry name" value="TRANSCOBALAMIN-1/GASTRIC INTRINSIC FACTOR"/>
    <property type="match status" value="1"/>
</dbReference>
<dbReference type="InterPro" id="IPR027954">
    <property type="entry name" value="Transcobalamin-like_C"/>
</dbReference>
<accession>A0A437D562</accession>
<name>A0A437D562_ORYJA</name>
<dbReference type="InterPro" id="IPR051588">
    <property type="entry name" value="Cobalamin_Transport"/>
</dbReference>
<reference evidence="3 4" key="2">
    <citation type="submission" date="2019-01" db="EMBL/GenBank/DDBJ databases">
        <title>A chromosome length genome reference of the Java medaka (oryzias javanicus).</title>
        <authorList>
            <person name="Herpin A."/>
            <person name="Takehana Y."/>
            <person name="Naruse K."/>
            <person name="Ansai S."/>
            <person name="Kawaguchi M."/>
        </authorList>
    </citation>
    <scope>NUCLEOTIDE SEQUENCE [LARGE SCALE GENOMIC DNA]</scope>
    <source>
        <strain evidence="3">RS831</strain>
        <tissue evidence="3">Whole body</tissue>
    </source>
</reference>
<keyword evidence="1" id="KW-0732">Signal</keyword>
<keyword evidence="4" id="KW-1185">Reference proteome</keyword>
<dbReference type="PANTHER" id="PTHR10559:SF18">
    <property type="entry name" value="TRANSCOBALAMIN II"/>
    <property type="match status" value="1"/>
</dbReference>
<feature type="domain" description="Transcobalamin-like C-terminal" evidence="2">
    <location>
        <begin position="102"/>
        <end position="157"/>
    </location>
</feature>
<dbReference type="GO" id="GO:0005615">
    <property type="term" value="C:extracellular space"/>
    <property type="evidence" value="ECO:0007669"/>
    <property type="project" value="TreeGrafter"/>
</dbReference>
<dbReference type="Gene3D" id="2.170.130.30">
    <property type="match status" value="1"/>
</dbReference>
<feature type="signal peptide" evidence="1">
    <location>
        <begin position="1"/>
        <end position="22"/>
    </location>
</feature>
<dbReference type="Pfam" id="PF14478">
    <property type="entry name" value="DUF4430"/>
    <property type="match status" value="1"/>
</dbReference>
<dbReference type="AlphaFoldDB" id="A0A437D562"/>
<evidence type="ECO:0000313" key="4">
    <source>
        <dbReference type="Proteomes" id="UP000283210"/>
    </source>
</evidence>
<gene>
    <name evidence="3" type="ORF">OJAV_G00083100</name>
</gene>
<dbReference type="EMBL" id="CM012444">
    <property type="protein sequence ID" value="RVE69988.1"/>
    <property type="molecule type" value="Genomic_DNA"/>
</dbReference>
<dbReference type="GO" id="GO:0031419">
    <property type="term" value="F:cobalamin binding"/>
    <property type="evidence" value="ECO:0007669"/>
    <property type="project" value="TreeGrafter"/>
</dbReference>
<evidence type="ECO:0000256" key="1">
    <source>
        <dbReference type="SAM" id="SignalP"/>
    </source>
</evidence>
<dbReference type="GO" id="GO:0015889">
    <property type="term" value="P:cobalamin transport"/>
    <property type="evidence" value="ECO:0007669"/>
    <property type="project" value="TreeGrafter"/>
</dbReference>
<sequence length="168" mass="18078">MALKVILTAAVLTLLTRAGVEGNNDGVSSGHCGLAGAASLLMRPASPSQALDPITIVVKNNNPNEEKTYETSVANGGILIGAMTRLMMNDNSFTFTYIMDINYGPFLESVNGVAGNNKDQTYWELLVIKPDGSTIKPNVGIGCYIPNAKDKILFNFTTWEWSEGCQEV</sequence>
<proteinExistence type="predicted"/>
<dbReference type="OrthoDB" id="6343110at2759"/>
<organism evidence="3 4">
    <name type="scientific">Oryzias javanicus</name>
    <name type="common">Javanese ricefish</name>
    <name type="synonym">Aplocheilus javanicus</name>
    <dbReference type="NCBI Taxonomy" id="123683"/>
    <lineage>
        <taxon>Eukaryota</taxon>
        <taxon>Metazoa</taxon>
        <taxon>Chordata</taxon>
        <taxon>Craniata</taxon>
        <taxon>Vertebrata</taxon>
        <taxon>Euteleostomi</taxon>
        <taxon>Actinopterygii</taxon>
        <taxon>Neopterygii</taxon>
        <taxon>Teleostei</taxon>
        <taxon>Neoteleostei</taxon>
        <taxon>Acanthomorphata</taxon>
        <taxon>Ovalentaria</taxon>
        <taxon>Atherinomorphae</taxon>
        <taxon>Beloniformes</taxon>
        <taxon>Adrianichthyidae</taxon>
        <taxon>Oryziinae</taxon>
        <taxon>Oryzias</taxon>
    </lineage>
</organism>
<reference evidence="3 4" key="1">
    <citation type="submission" date="2018-11" db="EMBL/GenBank/DDBJ databases">
        <authorList>
            <person name="Lopez-Roques C."/>
            <person name="Donnadieu C."/>
            <person name="Bouchez O."/>
            <person name="Klopp C."/>
            <person name="Cabau C."/>
            <person name="Zahm M."/>
        </authorList>
    </citation>
    <scope>NUCLEOTIDE SEQUENCE [LARGE SCALE GENOMIC DNA]</scope>
    <source>
        <strain evidence="3">RS831</strain>
        <tissue evidence="3">Whole body</tissue>
    </source>
</reference>
<protein>
    <recommendedName>
        <fullName evidence="2">Transcobalamin-like C-terminal domain-containing protein</fullName>
    </recommendedName>
</protein>